<sequence length="1999" mass="219153">MMTQGTTQGSGGHLRPPRKYTPSETTQIYTDWANHYLEKVKSKRRIQDLPNDVTDGVILADVIEAVANQKLPDVNRKPKNASQMIDNIATCLRLLTALGIPLDDVTASDIHQGNLKSILTVFFALSRYKQQQKLQHQQQQQQLQQQEMAKIPVAKTNVSSIPAVGPVKRPGQVQMISKIAVPSSVHYGSPQLRPISSTATSAASSRSASPSLCSTGSGNLSSTSSLIPRTPTKTNTSAKINSIKTPLVAHPIQKQSMLDKFKLFKPSDKSVGIPTALSKRPSSSSGFSSGRSEQGDSSFNSNNGHAAPLTTLAVFDQPPQQKKTIPNPLVVQNGTKERSIRTRAKNSPKLSPKVKRVAETEEIGNMKVNEQQATVPAKPFCSGGSGIPKPTAAVKGTAKVVKKPSVTEEAVLERTPGDGKEVPMATNKASCKSEIVEPSAVDTASSVLHDSNLLLNSSAASHKESALSSQVAVKCSSGTDSPTIRLPSIADTNEPSSQQPILPRSQNHSGHISDAPDQANHQLEIQPREKLADRAEFLPSESDQPDDCKAESSRSLNNNSSFVAKVFPMTGTDLEKNPSPSDTVNGDATSQCQDDDEDESMNVQPMTIFSPNKSLVKRHEYPNAPNQPFHDSPTTIKRAANTSYADPLDGYLSEGGASLYARKLHYMAVTQRNKDEDSYDDSSSLSSGISDPWTDVYGLHLKMEQNGVYPGIPNGYGTPLQNRRHPPAVAETSPYKQISSSQWKKFIEAGRLPSSERFQTELWKSDPRERSRSQQQEIPSPRKTEHKKLNTIESGKRSKVYTESESSERRQPAKGVPASFGYVKKNTGGYPGVDSKRYDSTAANGKTIGYKTANVATVPKLVEEHHRDNSVSANSNRSLERPKTRLKVSGGTQTDMSGRTLKPTQYKAPPTSVQTSLNQPCGSFSDSEYQTSNSGVKFALPVGASPNGKVANQQTGFKSYSLTAPIANQLSHNIRERLLLSGTQSLPKSHFNHMNARGMEEKRLAHANFAAHLFAGVSELNAETDLNLDSPGASQSGDKLRDKDKSIKYVVNGRNMHTDGSLSDTPYTAYWNKYHPKNSNDMTDNPDGNLDSVNAHGPKIPWLNNPPSPRLNRSNSVRSTKSEKVYPSMLQRNEEGELNNFSNQTLDNGADPSSTHRYAGSSTSRSSVGNYSALLSLSRMNSKEEDCHGSSLSLVSTASSLYSSQEEKQASEIRKLRRELAEAHEKVNTLSGQLSTNAHVVAAFEQSLASMTSRLQSLTMTAEHKENELQDLRQFIDQLRKQGVQTGSLEKIDSQANQSSMSRQLSSDSVSSVTSQTTNMSSVSSLSPSQPNGSCSPSPSPSLKKKSWLRNSFSKAFSRSKRPQGGGLRQGTGSDSEDSSGPVRGIASTWSAPSSPMLASHHPHPQHSIDVPDGEADRSIPVPETVQDLKKQLREKDMVLTDIRLEALSSAHQLEALKETVSRMRNEMLTLKQDNERLHRQVEHQSAASSPHHTVDRRQSHRRSPADEAPVVTDWMLGLDNDKDSKSIAVRLHIKQKEDECKSATDTTNLWLIGYIAVSGKTRWDHLDNSICKLFNEYLRQVDPQSHLGLDEECLTSYRVGEVVRSLNVDEEVATPPELLPCGYLVGDCNFIAAIVKQSSNYDLPACLALDTLIPLPILSRYVSLLNEHGRVILSGPSGTGKSYLARKLADYCIEKDETTTSTASTTTLKVDASSCKEVRQYLSHVCESLLTGNTSDIPSVIILEDLHLAPSLCEIFSPLSHFESVRENQKFPYLIGTTGPMAQSSVHLQLQFNFRWILLANHAEPVHGLVQRFLRRRLIQSQLLAKSRDGALERVVEWISRCWTHLNKFLETHNSADVTIGPRWFLQVPADATCSQIWFTDLWNYTLAPYLLHAAKEGLQLYGKRAAWEDPTLWILSTYPWAQGSACDALMRLRPEDVGYDSATRPNSTSVFNQDRDPLVNMLMKLQEAAGLPSPVDNSENSSESIASTTESKATDSV</sequence>
<feature type="coiled-coil region" evidence="3">
    <location>
        <begin position="1206"/>
        <end position="1282"/>
    </location>
</feature>
<feature type="region of interest" description="Disordered" evidence="4">
    <location>
        <begin position="1288"/>
        <end position="1419"/>
    </location>
</feature>
<feature type="region of interest" description="Disordered" evidence="4">
    <location>
        <begin position="1972"/>
        <end position="1999"/>
    </location>
</feature>
<dbReference type="CDD" id="cd21212">
    <property type="entry name" value="CH_NAV2-like"/>
    <property type="match status" value="1"/>
</dbReference>
<keyword evidence="2 3" id="KW-0175">Coiled coil</keyword>
<dbReference type="InterPro" id="IPR003959">
    <property type="entry name" value="ATPase_AAA_core"/>
</dbReference>
<comment type="similarity">
    <text evidence="1">Belongs to the Nav/unc-53 family.</text>
</comment>
<feature type="region of interest" description="Disordered" evidence="4">
    <location>
        <begin position="1480"/>
        <end position="1509"/>
    </location>
</feature>
<dbReference type="SUPFAM" id="SSF52540">
    <property type="entry name" value="P-loop containing nucleoside triphosphate hydrolases"/>
    <property type="match status" value="1"/>
</dbReference>
<dbReference type="InterPro" id="IPR036872">
    <property type="entry name" value="CH_dom_sf"/>
</dbReference>
<feature type="compositionally biased region" description="Low complexity" evidence="4">
    <location>
        <begin position="1110"/>
        <end position="1119"/>
    </location>
</feature>
<feature type="compositionally biased region" description="Low complexity" evidence="4">
    <location>
        <begin position="1299"/>
        <end position="1337"/>
    </location>
</feature>
<feature type="region of interest" description="Disordered" evidence="4">
    <location>
        <begin position="714"/>
        <end position="736"/>
    </location>
</feature>
<evidence type="ECO:0000256" key="1">
    <source>
        <dbReference type="ARBA" id="ARBA00006255"/>
    </source>
</evidence>
<feature type="region of interest" description="Disordered" evidence="4">
    <location>
        <begin position="195"/>
        <end position="238"/>
    </location>
</feature>
<dbReference type="EMBL" id="GDIQ01038746">
    <property type="protein sequence ID" value="JAN55991.1"/>
    <property type="molecule type" value="Transcribed_RNA"/>
</dbReference>
<dbReference type="PANTHER" id="PTHR12784">
    <property type="entry name" value="STEERIN"/>
    <property type="match status" value="1"/>
</dbReference>
<protein>
    <submittedName>
        <fullName evidence="6">Neuron navigator</fullName>
    </submittedName>
</protein>
<dbReference type="SMART" id="SM00033">
    <property type="entry name" value="CH"/>
    <property type="match status" value="1"/>
</dbReference>
<reference evidence="6" key="1">
    <citation type="submission" date="2015-10" db="EMBL/GenBank/DDBJ databases">
        <title>EvidentialGene: Evidence-directed Construction of Complete mRNA Transcriptomes without Genomes.</title>
        <authorList>
            <person name="Gilbert D.G."/>
        </authorList>
    </citation>
    <scope>NUCLEOTIDE SEQUENCE</scope>
</reference>
<feature type="compositionally biased region" description="Polar residues" evidence="4">
    <location>
        <begin position="578"/>
        <end position="592"/>
    </location>
</feature>
<dbReference type="GO" id="GO:0016887">
    <property type="term" value="F:ATP hydrolysis activity"/>
    <property type="evidence" value="ECO:0007669"/>
    <property type="project" value="InterPro"/>
</dbReference>
<dbReference type="Pfam" id="PF23092">
    <property type="entry name" value="Ubiquitin_6"/>
    <property type="match status" value="1"/>
</dbReference>
<dbReference type="GO" id="GO:0005524">
    <property type="term" value="F:ATP binding"/>
    <property type="evidence" value="ECO:0007669"/>
    <property type="project" value="InterPro"/>
</dbReference>
<feature type="compositionally biased region" description="Polar residues" evidence="4">
    <location>
        <begin position="1288"/>
        <end position="1298"/>
    </location>
</feature>
<feature type="compositionally biased region" description="Basic and acidic residues" evidence="4">
    <location>
        <begin position="763"/>
        <end position="772"/>
    </location>
</feature>
<feature type="region of interest" description="Disordered" evidence="4">
    <location>
        <begin position="1078"/>
        <end position="1124"/>
    </location>
</feature>
<feature type="compositionally biased region" description="Polar residues" evidence="4">
    <location>
        <begin position="490"/>
        <end position="510"/>
    </location>
</feature>
<feature type="region of interest" description="Disordered" evidence="4">
    <location>
        <begin position="571"/>
        <end position="602"/>
    </location>
</feature>
<feature type="region of interest" description="Disordered" evidence="4">
    <location>
        <begin position="865"/>
        <end position="919"/>
    </location>
</feature>
<dbReference type="PROSITE" id="PS50021">
    <property type="entry name" value="CH"/>
    <property type="match status" value="1"/>
</dbReference>
<feature type="compositionally biased region" description="Low complexity" evidence="4">
    <location>
        <begin position="196"/>
        <end position="226"/>
    </location>
</feature>
<dbReference type="Pfam" id="PF00004">
    <property type="entry name" value="AAA"/>
    <property type="match status" value="1"/>
</dbReference>
<dbReference type="InterPro" id="IPR027417">
    <property type="entry name" value="P-loop_NTPase"/>
</dbReference>
<dbReference type="InterPro" id="IPR057126">
    <property type="entry name" value="NAV1-like_ubiquitin-like"/>
</dbReference>
<feature type="region of interest" description="Disordered" evidence="4">
    <location>
        <begin position="1"/>
        <end position="23"/>
    </location>
</feature>
<dbReference type="Gene3D" id="1.10.418.10">
    <property type="entry name" value="Calponin-like domain"/>
    <property type="match status" value="1"/>
</dbReference>
<dbReference type="Gene3D" id="3.40.50.300">
    <property type="entry name" value="P-loop containing nucleotide triphosphate hydrolases"/>
    <property type="match status" value="1"/>
</dbReference>
<feature type="compositionally biased region" description="Polar residues" evidence="4">
    <location>
        <begin position="295"/>
        <end position="304"/>
    </location>
</feature>
<feature type="region of interest" description="Disordered" evidence="4">
    <location>
        <begin position="1140"/>
        <end position="1167"/>
    </location>
</feature>
<evidence type="ECO:0000256" key="3">
    <source>
        <dbReference type="SAM" id="Coils"/>
    </source>
</evidence>
<accession>A0A0N8EC03</accession>
<dbReference type="SMART" id="SM00382">
    <property type="entry name" value="AAA"/>
    <property type="match status" value="1"/>
</dbReference>
<evidence type="ECO:0000256" key="4">
    <source>
        <dbReference type="SAM" id="MobiDB-lite"/>
    </source>
</evidence>
<dbReference type="PANTHER" id="PTHR12784:SF28">
    <property type="entry name" value="PROTEIN SICKIE"/>
    <property type="match status" value="1"/>
</dbReference>
<name>A0A0N8EC03_9CRUS</name>
<evidence type="ECO:0000256" key="2">
    <source>
        <dbReference type="ARBA" id="ARBA00023054"/>
    </source>
</evidence>
<feature type="compositionally biased region" description="Low complexity" evidence="4">
    <location>
        <begin position="278"/>
        <end position="292"/>
    </location>
</feature>
<evidence type="ECO:0000259" key="5">
    <source>
        <dbReference type="PROSITE" id="PS50021"/>
    </source>
</evidence>
<dbReference type="Pfam" id="PF25408">
    <property type="entry name" value="AAA_lid_NAV1"/>
    <property type="match status" value="1"/>
</dbReference>
<organism evidence="6">
    <name type="scientific">Daphnia magna</name>
    <dbReference type="NCBI Taxonomy" id="35525"/>
    <lineage>
        <taxon>Eukaryota</taxon>
        <taxon>Metazoa</taxon>
        <taxon>Ecdysozoa</taxon>
        <taxon>Arthropoda</taxon>
        <taxon>Crustacea</taxon>
        <taxon>Branchiopoda</taxon>
        <taxon>Diplostraca</taxon>
        <taxon>Cladocera</taxon>
        <taxon>Anomopoda</taxon>
        <taxon>Daphniidae</taxon>
        <taxon>Daphnia</taxon>
    </lineage>
</organism>
<dbReference type="Pfam" id="PF00307">
    <property type="entry name" value="CH"/>
    <property type="match status" value="1"/>
</dbReference>
<dbReference type="GO" id="GO:0022008">
    <property type="term" value="P:neurogenesis"/>
    <property type="evidence" value="ECO:0007669"/>
    <property type="project" value="InterPro"/>
</dbReference>
<dbReference type="SUPFAM" id="SSF47576">
    <property type="entry name" value="Calponin-homology domain, CH-domain"/>
    <property type="match status" value="1"/>
</dbReference>
<feature type="region of interest" description="Disordered" evidence="4">
    <location>
        <begin position="270"/>
        <end position="305"/>
    </location>
</feature>
<feature type="domain" description="Calponin-homology (CH)" evidence="5">
    <location>
        <begin position="23"/>
        <end position="130"/>
    </location>
</feature>
<evidence type="ECO:0000313" key="6">
    <source>
        <dbReference type="EMBL" id="JAN53093.1"/>
    </source>
</evidence>
<dbReference type="InterPro" id="IPR003593">
    <property type="entry name" value="AAA+_ATPase"/>
</dbReference>
<feature type="region of interest" description="Disordered" evidence="4">
    <location>
        <begin position="476"/>
        <end position="517"/>
    </location>
</feature>
<feature type="region of interest" description="Disordered" evidence="4">
    <location>
        <begin position="758"/>
        <end position="820"/>
    </location>
</feature>
<dbReference type="OrthoDB" id="2161974at2759"/>
<proteinExistence type="inferred from homology"/>
<feature type="compositionally biased region" description="Polar residues" evidence="4">
    <location>
        <begin position="1977"/>
        <end position="1999"/>
    </location>
</feature>
<dbReference type="InterPro" id="IPR039041">
    <property type="entry name" value="Nav/unc-53"/>
</dbReference>
<dbReference type="InterPro" id="IPR057568">
    <property type="entry name" value="CortBP2_NAV1-like_AAA_lid"/>
</dbReference>
<feature type="compositionally biased region" description="Basic and acidic residues" evidence="4">
    <location>
        <begin position="780"/>
        <end position="811"/>
    </location>
</feature>
<dbReference type="InterPro" id="IPR001715">
    <property type="entry name" value="CH_dom"/>
</dbReference>
<dbReference type="EMBL" id="GDIQ01041644">
    <property type="protein sequence ID" value="JAN53093.1"/>
    <property type="molecule type" value="Transcribed_RNA"/>
</dbReference>